<dbReference type="PANTHER" id="PTHR21495">
    <property type="entry name" value="NUCLEOPORIN-RELATED"/>
    <property type="match status" value="1"/>
</dbReference>
<keyword evidence="4" id="KW-0732">Signal</keyword>
<sequence length="192" mass="20931">MAKKLFTFLSSLTLIFLFTYLAAAKPTGFSRTLSPSSLGLRKEKLTHLHFYFHDTVSGRKPTAVKVAEALMTNTSSTGFGKVSVADDPLTTGPELGSKLVGKAQGIYASAAQDETALLMVLNFEFTEGKYNGSYLSLLGRNPITNTGLREMPIVGGSGLFRFARGFAQAKTYTFDLKTSDAVVEYNIYVLHY</sequence>
<keyword evidence="6" id="KW-1185">Reference proteome</keyword>
<feature type="chain" id="PRO_5041773996" description="Dirigent protein" evidence="4">
    <location>
        <begin position="25"/>
        <end position="192"/>
    </location>
</feature>
<comment type="similarity">
    <text evidence="1 4">Belongs to the plant dirigent protein family.</text>
</comment>
<dbReference type="AlphaFoldDB" id="A0AAE1N365"/>
<evidence type="ECO:0000256" key="3">
    <source>
        <dbReference type="ARBA" id="ARBA00022525"/>
    </source>
</evidence>
<dbReference type="Gene3D" id="2.40.480.10">
    <property type="entry name" value="Allene oxide cyclase-like"/>
    <property type="match status" value="1"/>
</dbReference>
<evidence type="ECO:0000256" key="4">
    <source>
        <dbReference type="RuleBase" id="RU363099"/>
    </source>
</evidence>
<evidence type="ECO:0000313" key="5">
    <source>
        <dbReference type="EMBL" id="KAK4281789.1"/>
    </source>
</evidence>
<proteinExistence type="inferred from homology"/>
<protein>
    <recommendedName>
        <fullName evidence="4">Dirigent protein</fullName>
    </recommendedName>
</protein>
<dbReference type="InterPro" id="IPR004265">
    <property type="entry name" value="Dirigent"/>
</dbReference>
<comment type="function">
    <text evidence="4">Dirigent proteins impart stereoselectivity on the phenoxy radical-coupling reaction, yielding optically active lignans from two molecules of coniferyl alcohol in the biosynthesis of lignans, flavonolignans, and alkaloids and thus plays a central role in plant secondary metabolism.</text>
</comment>
<evidence type="ECO:0000256" key="2">
    <source>
        <dbReference type="ARBA" id="ARBA00011738"/>
    </source>
</evidence>
<keyword evidence="4" id="KW-0052">Apoplast</keyword>
<keyword evidence="3 4" id="KW-0964">Secreted</keyword>
<dbReference type="Pfam" id="PF03018">
    <property type="entry name" value="Dirigent"/>
    <property type="match status" value="1"/>
</dbReference>
<dbReference type="GO" id="GO:0048046">
    <property type="term" value="C:apoplast"/>
    <property type="evidence" value="ECO:0007669"/>
    <property type="project" value="UniProtKB-SubCell"/>
</dbReference>
<organism evidence="5 6">
    <name type="scientific">Acacia crassicarpa</name>
    <name type="common">northern wattle</name>
    <dbReference type="NCBI Taxonomy" id="499986"/>
    <lineage>
        <taxon>Eukaryota</taxon>
        <taxon>Viridiplantae</taxon>
        <taxon>Streptophyta</taxon>
        <taxon>Embryophyta</taxon>
        <taxon>Tracheophyta</taxon>
        <taxon>Spermatophyta</taxon>
        <taxon>Magnoliopsida</taxon>
        <taxon>eudicotyledons</taxon>
        <taxon>Gunneridae</taxon>
        <taxon>Pentapetalae</taxon>
        <taxon>rosids</taxon>
        <taxon>fabids</taxon>
        <taxon>Fabales</taxon>
        <taxon>Fabaceae</taxon>
        <taxon>Caesalpinioideae</taxon>
        <taxon>mimosoid clade</taxon>
        <taxon>Acacieae</taxon>
        <taxon>Acacia</taxon>
    </lineage>
</organism>
<comment type="subunit">
    <text evidence="2 4">Homodimer.</text>
</comment>
<dbReference type="EMBL" id="JAWXYG010000002">
    <property type="protein sequence ID" value="KAK4281789.1"/>
    <property type="molecule type" value="Genomic_DNA"/>
</dbReference>
<evidence type="ECO:0000313" key="6">
    <source>
        <dbReference type="Proteomes" id="UP001293593"/>
    </source>
</evidence>
<name>A0AAE1N365_9FABA</name>
<reference evidence="5" key="1">
    <citation type="submission" date="2023-10" db="EMBL/GenBank/DDBJ databases">
        <title>Chromosome-level genome of the transformable northern wattle, Acacia crassicarpa.</title>
        <authorList>
            <person name="Massaro I."/>
            <person name="Sinha N.R."/>
            <person name="Poethig S."/>
            <person name="Leichty A.R."/>
        </authorList>
    </citation>
    <scope>NUCLEOTIDE SEQUENCE</scope>
    <source>
        <strain evidence="5">Acra3RX</strain>
        <tissue evidence="5">Leaf</tissue>
    </source>
</reference>
<dbReference type="Proteomes" id="UP001293593">
    <property type="component" value="Unassembled WGS sequence"/>
</dbReference>
<comment type="caution">
    <text evidence="5">The sequence shown here is derived from an EMBL/GenBank/DDBJ whole genome shotgun (WGS) entry which is preliminary data.</text>
</comment>
<evidence type="ECO:0000256" key="1">
    <source>
        <dbReference type="ARBA" id="ARBA00010746"/>
    </source>
</evidence>
<feature type="signal peptide" evidence="4">
    <location>
        <begin position="1"/>
        <end position="24"/>
    </location>
</feature>
<accession>A0AAE1N365</accession>
<comment type="subcellular location">
    <subcellularLocation>
        <location evidence="4">Secreted</location>
        <location evidence="4">Extracellular space</location>
        <location evidence="4">Apoplast</location>
    </subcellularLocation>
</comment>
<dbReference type="InterPro" id="IPR044859">
    <property type="entry name" value="Allene_oxi_cyc_Dirigent"/>
</dbReference>
<dbReference type="GO" id="GO:0009699">
    <property type="term" value="P:phenylpropanoid biosynthetic process"/>
    <property type="evidence" value="ECO:0007669"/>
    <property type="project" value="UniProtKB-ARBA"/>
</dbReference>
<gene>
    <name evidence="5" type="ORF">QN277_013241</name>
</gene>